<feature type="signal peptide" evidence="1">
    <location>
        <begin position="1"/>
        <end position="20"/>
    </location>
</feature>
<dbReference type="PROSITE" id="PS51257">
    <property type="entry name" value="PROKAR_LIPOPROTEIN"/>
    <property type="match status" value="1"/>
</dbReference>
<comment type="caution">
    <text evidence="2">The sequence shown here is derived from an EMBL/GenBank/DDBJ whole genome shotgun (WGS) entry which is preliminary data.</text>
</comment>
<feature type="chain" id="PRO_5046548664" evidence="1">
    <location>
        <begin position="21"/>
        <end position="72"/>
    </location>
</feature>
<reference evidence="2" key="2">
    <citation type="journal article" date="2022" name="Sci. Total Environ.">
        <title>Prevalence, transmission, and molecular epidemiology of tet(X)-positive bacteria among humans, animals, and environmental niches in China: An epidemiological, and genomic-based study.</title>
        <authorList>
            <person name="Dong N."/>
            <person name="Zeng Y."/>
            <person name="Cai C."/>
            <person name="Sun C."/>
            <person name="Lu J."/>
            <person name="Liu C."/>
            <person name="Zhou H."/>
            <person name="Sun Q."/>
            <person name="Shu L."/>
            <person name="Wang H."/>
            <person name="Wang Y."/>
            <person name="Wang S."/>
            <person name="Wu C."/>
            <person name="Chan E.W."/>
            <person name="Chen G."/>
            <person name="Shen Z."/>
            <person name="Chen S."/>
            <person name="Zhang R."/>
        </authorList>
    </citation>
    <scope>NUCLEOTIDE SEQUENCE</scope>
    <source>
        <strain evidence="2">R1692</strain>
    </source>
</reference>
<dbReference type="EMBL" id="JACAGK010000105">
    <property type="protein sequence ID" value="MDM1050511.1"/>
    <property type="molecule type" value="Genomic_DNA"/>
</dbReference>
<protein>
    <submittedName>
        <fullName evidence="2">Uncharacterized protein</fullName>
    </submittedName>
</protein>
<evidence type="ECO:0000313" key="2">
    <source>
        <dbReference type="EMBL" id="MDM1050511.1"/>
    </source>
</evidence>
<evidence type="ECO:0000313" key="3">
    <source>
        <dbReference type="Proteomes" id="UP001170954"/>
    </source>
</evidence>
<proteinExistence type="predicted"/>
<gene>
    <name evidence="2" type="ORF">HX018_19930</name>
</gene>
<accession>A0ABT7NTK9</accession>
<keyword evidence="3" id="KW-1185">Reference proteome</keyword>
<name>A0ABT7NTK9_9SPHI</name>
<reference evidence="2" key="1">
    <citation type="submission" date="2020-06" db="EMBL/GenBank/DDBJ databases">
        <authorList>
            <person name="Dong N."/>
        </authorList>
    </citation>
    <scope>NUCLEOTIDE SEQUENCE</scope>
    <source>
        <strain evidence="2">R1692</strain>
    </source>
</reference>
<evidence type="ECO:0000256" key="1">
    <source>
        <dbReference type="SAM" id="SignalP"/>
    </source>
</evidence>
<sequence>MKHLKIYGLSILMSGLFLTACNNNQQESTDEVTPPPVEKDAVSRYNINEPDKSVLKLDSTTVDSTQIDTIRK</sequence>
<dbReference type="Proteomes" id="UP001170954">
    <property type="component" value="Unassembled WGS sequence"/>
</dbReference>
<organism evidence="2 3">
    <name type="scientific">Sphingobacterium hotanense</name>
    <dbReference type="NCBI Taxonomy" id="649196"/>
    <lineage>
        <taxon>Bacteria</taxon>
        <taxon>Pseudomonadati</taxon>
        <taxon>Bacteroidota</taxon>
        <taxon>Sphingobacteriia</taxon>
        <taxon>Sphingobacteriales</taxon>
        <taxon>Sphingobacteriaceae</taxon>
        <taxon>Sphingobacterium</taxon>
    </lineage>
</organism>
<dbReference type="RefSeq" id="WP_149525624.1">
    <property type="nucleotide sequence ID" value="NZ_CP030848.1"/>
</dbReference>
<keyword evidence="1" id="KW-0732">Signal</keyword>